<reference evidence="5 6" key="1">
    <citation type="submission" date="2023-01" db="EMBL/GenBank/DDBJ databases">
        <title>Analysis of 21 Apiospora genomes using comparative genomics revels a genus with tremendous synthesis potential of carbohydrate active enzymes and secondary metabolites.</title>
        <authorList>
            <person name="Sorensen T."/>
        </authorList>
    </citation>
    <scope>NUCLEOTIDE SEQUENCE [LARGE SCALE GENOMIC DNA]</scope>
    <source>
        <strain evidence="5 6">CBS 117206</strain>
    </source>
</reference>
<gene>
    <name evidence="5" type="ORF">PG999_000041</name>
</gene>
<evidence type="ECO:0000256" key="2">
    <source>
        <dbReference type="PROSITE-ProRule" id="PRU00176"/>
    </source>
</evidence>
<dbReference type="InterPro" id="IPR045844">
    <property type="entry name" value="RRM_Ist3-like"/>
</dbReference>
<feature type="compositionally biased region" description="Basic and acidic residues" evidence="3">
    <location>
        <begin position="250"/>
        <end position="358"/>
    </location>
</feature>
<feature type="compositionally biased region" description="Basic residues" evidence="3">
    <location>
        <begin position="212"/>
        <end position="227"/>
    </location>
</feature>
<dbReference type="GO" id="GO:0071011">
    <property type="term" value="C:precatalytic spliceosome"/>
    <property type="evidence" value="ECO:0007669"/>
    <property type="project" value="TreeGrafter"/>
</dbReference>
<dbReference type="Gene3D" id="3.30.70.330">
    <property type="match status" value="1"/>
</dbReference>
<feature type="compositionally biased region" description="Acidic residues" evidence="3">
    <location>
        <begin position="146"/>
        <end position="159"/>
    </location>
</feature>
<dbReference type="PROSITE" id="PS50102">
    <property type="entry name" value="RRM"/>
    <property type="match status" value="1"/>
</dbReference>
<dbReference type="GO" id="GO:0005686">
    <property type="term" value="C:U2 snRNP"/>
    <property type="evidence" value="ECO:0007669"/>
    <property type="project" value="TreeGrafter"/>
</dbReference>
<dbReference type="InterPro" id="IPR035979">
    <property type="entry name" value="RBD_domain_sf"/>
</dbReference>
<dbReference type="GO" id="GO:0071013">
    <property type="term" value="C:catalytic step 2 spliceosome"/>
    <property type="evidence" value="ECO:0007669"/>
    <property type="project" value="TreeGrafter"/>
</dbReference>
<keyword evidence="1 2" id="KW-0694">RNA-binding</keyword>
<feature type="domain" description="RRM" evidence="4">
    <location>
        <begin position="34"/>
        <end position="112"/>
    </location>
</feature>
<proteinExistence type="predicted"/>
<dbReference type="InterPro" id="IPR000504">
    <property type="entry name" value="RRM_dom"/>
</dbReference>
<evidence type="ECO:0000313" key="5">
    <source>
        <dbReference type="EMBL" id="KAK8131868.1"/>
    </source>
</evidence>
<evidence type="ECO:0000256" key="3">
    <source>
        <dbReference type="SAM" id="MobiDB-lite"/>
    </source>
</evidence>
<feature type="compositionally biased region" description="Basic and acidic residues" evidence="3">
    <location>
        <begin position="228"/>
        <end position="243"/>
    </location>
</feature>
<name>A0AAW0RAL2_9PEZI</name>
<feature type="region of interest" description="Disordered" evidence="3">
    <location>
        <begin position="200"/>
        <end position="376"/>
    </location>
</feature>
<dbReference type="InterPro" id="IPR051847">
    <property type="entry name" value="RNA_proc/Spliceosome_comp"/>
</dbReference>
<dbReference type="InterPro" id="IPR012677">
    <property type="entry name" value="Nucleotide-bd_a/b_plait_sf"/>
</dbReference>
<dbReference type="Proteomes" id="UP001392437">
    <property type="component" value="Unassembled WGS sequence"/>
</dbReference>
<keyword evidence="6" id="KW-1185">Reference proteome</keyword>
<dbReference type="CDD" id="cd12411">
    <property type="entry name" value="RRM_ist3_like"/>
    <property type="match status" value="1"/>
</dbReference>
<feature type="compositionally biased region" description="Basic residues" evidence="3">
    <location>
        <begin position="359"/>
        <end position="376"/>
    </location>
</feature>
<dbReference type="GO" id="GO:0000398">
    <property type="term" value="P:mRNA splicing, via spliceosome"/>
    <property type="evidence" value="ECO:0007669"/>
    <property type="project" value="InterPro"/>
</dbReference>
<sequence length="376" mass="45012">MNSIRNIQTLNKRELEAGIHNPNASWHADYRDTAFVSFGGLPFSLSEGDVLAIFSQFGEPVYLKLMRDKETGKSRGFGWLKYEDQRSTDLAVDNLAGADIGGRLVRVDHARYKIRDDEDPDEGRVGWEDMLRRERAARGADPDRMDTDEDGESEGEEDVVVQRPMLQEERELARLLEEHDDDDPMKAFLIEEKKKDVELALQKYEKKDGGSRKHKHRHHHHHRSHRSRREDSEGRDRDRDHDRERRKRSRRDETPVAEGRTRADTPEARDRSRDKDRERDRRPRDDDGERRGGRQDSHRERGEGRDREERRRRDRDGDADDREKRTERRRERGHDDTHERRREHKRDYSEDRDKEQKEHKSRRKSRSRSPRSRRDR</sequence>
<evidence type="ECO:0000256" key="1">
    <source>
        <dbReference type="ARBA" id="ARBA00022884"/>
    </source>
</evidence>
<comment type="caution">
    <text evidence="5">The sequence shown here is derived from an EMBL/GenBank/DDBJ whole genome shotgun (WGS) entry which is preliminary data.</text>
</comment>
<dbReference type="PANTHER" id="PTHR45880:SF1">
    <property type="entry name" value="RNA-BINDING MOTIF PROTEIN, X-LINKED 2"/>
    <property type="match status" value="1"/>
</dbReference>
<dbReference type="PANTHER" id="PTHR45880">
    <property type="entry name" value="RNA-BINDING MOTIF PROTEIN, X-LINKED 2"/>
    <property type="match status" value="1"/>
</dbReference>
<protein>
    <recommendedName>
        <fullName evidence="4">RRM domain-containing protein</fullName>
    </recommendedName>
</protein>
<accession>A0AAW0RAL2</accession>
<organism evidence="5 6">
    <name type="scientific">Apiospora kogelbergensis</name>
    <dbReference type="NCBI Taxonomy" id="1337665"/>
    <lineage>
        <taxon>Eukaryota</taxon>
        <taxon>Fungi</taxon>
        <taxon>Dikarya</taxon>
        <taxon>Ascomycota</taxon>
        <taxon>Pezizomycotina</taxon>
        <taxon>Sordariomycetes</taxon>
        <taxon>Xylariomycetidae</taxon>
        <taxon>Amphisphaeriales</taxon>
        <taxon>Apiosporaceae</taxon>
        <taxon>Apiospora</taxon>
    </lineage>
</organism>
<dbReference type="SMART" id="SM00360">
    <property type="entry name" value="RRM"/>
    <property type="match status" value="1"/>
</dbReference>
<evidence type="ECO:0000259" key="4">
    <source>
        <dbReference type="PROSITE" id="PS50102"/>
    </source>
</evidence>
<feature type="compositionally biased region" description="Basic and acidic residues" evidence="3">
    <location>
        <begin position="134"/>
        <end position="145"/>
    </location>
</feature>
<feature type="region of interest" description="Disordered" evidence="3">
    <location>
        <begin position="134"/>
        <end position="165"/>
    </location>
</feature>
<dbReference type="GO" id="GO:0003723">
    <property type="term" value="F:RNA binding"/>
    <property type="evidence" value="ECO:0007669"/>
    <property type="project" value="UniProtKB-UniRule"/>
</dbReference>
<dbReference type="AlphaFoldDB" id="A0AAW0RAL2"/>
<dbReference type="SUPFAM" id="SSF54928">
    <property type="entry name" value="RNA-binding domain, RBD"/>
    <property type="match status" value="1"/>
</dbReference>
<dbReference type="EMBL" id="JAQQWP010000001">
    <property type="protein sequence ID" value="KAK8131868.1"/>
    <property type="molecule type" value="Genomic_DNA"/>
</dbReference>
<dbReference type="Pfam" id="PF00076">
    <property type="entry name" value="RRM_1"/>
    <property type="match status" value="1"/>
</dbReference>
<evidence type="ECO:0000313" key="6">
    <source>
        <dbReference type="Proteomes" id="UP001392437"/>
    </source>
</evidence>
<feature type="compositionally biased region" description="Basic and acidic residues" evidence="3">
    <location>
        <begin position="200"/>
        <end position="211"/>
    </location>
</feature>